<gene>
    <name evidence="3" type="ORF">HCN44_009895</name>
</gene>
<feature type="region of interest" description="Disordered" evidence="2">
    <location>
        <begin position="589"/>
        <end position="621"/>
    </location>
</feature>
<dbReference type="GO" id="GO:0051726">
    <property type="term" value="P:regulation of cell cycle"/>
    <property type="evidence" value="ECO:0007669"/>
    <property type="project" value="TreeGrafter"/>
</dbReference>
<dbReference type="GO" id="GO:0033596">
    <property type="term" value="C:TSC1-TSC2 complex"/>
    <property type="evidence" value="ECO:0007669"/>
    <property type="project" value="TreeGrafter"/>
</dbReference>
<feature type="coiled-coil region" evidence="1">
    <location>
        <begin position="959"/>
        <end position="993"/>
    </location>
</feature>
<dbReference type="InterPro" id="IPR016024">
    <property type="entry name" value="ARM-type_fold"/>
</dbReference>
<evidence type="ECO:0000256" key="2">
    <source>
        <dbReference type="SAM" id="MobiDB-lite"/>
    </source>
</evidence>
<evidence type="ECO:0000313" key="3">
    <source>
        <dbReference type="EMBL" id="KAF7990160.1"/>
    </source>
</evidence>
<name>A0A834XR41_APHGI</name>
<dbReference type="Pfam" id="PF04388">
    <property type="entry name" value="Hamartin"/>
    <property type="match status" value="1"/>
</dbReference>
<reference evidence="3 4" key="1">
    <citation type="submission" date="2020-08" db="EMBL/GenBank/DDBJ databases">
        <title>Aphidius gifuensis genome sequencing and assembly.</title>
        <authorList>
            <person name="Du Z."/>
        </authorList>
    </citation>
    <scope>NUCLEOTIDE SEQUENCE [LARGE SCALE GENOMIC DNA]</scope>
    <source>
        <strain evidence="3">YNYX2018</strain>
        <tissue evidence="3">Adults</tissue>
    </source>
</reference>
<organism evidence="3 4">
    <name type="scientific">Aphidius gifuensis</name>
    <name type="common">Parasitoid wasp</name>
    <dbReference type="NCBI Taxonomy" id="684658"/>
    <lineage>
        <taxon>Eukaryota</taxon>
        <taxon>Metazoa</taxon>
        <taxon>Ecdysozoa</taxon>
        <taxon>Arthropoda</taxon>
        <taxon>Hexapoda</taxon>
        <taxon>Insecta</taxon>
        <taxon>Pterygota</taxon>
        <taxon>Neoptera</taxon>
        <taxon>Endopterygota</taxon>
        <taxon>Hymenoptera</taxon>
        <taxon>Apocrita</taxon>
        <taxon>Ichneumonoidea</taxon>
        <taxon>Braconidae</taxon>
        <taxon>Aphidiinae</taxon>
        <taxon>Aphidius</taxon>
    </lineage>
</organism>
<dbReference type="EMBL" id="JACMRX010000005">
    <property type="protein sequence ID" value="KAF7990160.1"/>
    <property type="molecule type" value="Genomic_DNA"/>
</dbReference>
<proteinExistence type="predicted"/>
<sequence length="1281" mass="143102">MSKSLQQLLLYKKDIKNITTTIKICQIIMNNNSTGVAELFHLLESNKLSDVEEIKKVFHDHFLSTKDNWLVNGLFDYYLSTNSLRAIEVLAGVREPHDKHLLDRLCECFSRTAGNECHEKNEQRIHALTLLGHVARRQPTWLYKLANHQLFKELLKLLKQDTNTLSLMSALLLLVTLLPMLPAALGPHLNDIFDIFGRLSYYHCHQSLNFTSSSSTSTSTTNSNNFSYNMDNNQLYLLHLQIGLNSLFHRLYAMYPCNFISYLKIQYLPRDQDPTFNHTIKPMLDSVRLHPLLVTASKDAEINATRWKKMEHHDVVAECGRFALDKSKEDNCFTITNDSRATPIQDHLISQNLSHNLIIGTHELSEASINGPDLNKNCHNNKKNDSSGGGGSVCVDNSFNNNENSDGCDNNNHKVVVDNNNNDNDDDDDEDKFWSPSMTVSPHSPPPPPTPPTPTPPPSPSLSPSPSPPPISLPPPPPLSLSSSSSSPPPPPPSPSPSSILQIIPSLETSSTPNNNNNNNNKINSSPPEAAVEATPETTPVKDIRGQNTINTCLRQSPLVGSPAVRALSTFSNNLITSASSLTFSPHNLHNHLNNNNNNNLSRPSTPITTTNSNSNNNNNNNTVGNLDTLVSDTSILSQKINRLFVDRQNFVQSRKLIFNSLENGGGGNKMTNDSWNADQEISDIHHNLHNKNLLIPIAIDDDEARGARVDLTKKVRRLRFHSQCADSMTNVERSKSCPNINKVQDNNNSNNNNNNGRIDCDTNQEINNKKIGRKNNNNNNNLVESSTQTINILPYKHLLTYLLDQRNQEQQQQQQQQLIKQNSRSSPTAMLDRYIERCSFKISNTSFDEKNKIQTSTIPSIPLAATTSSTTTTTTTESPLPTTEATTTTTTTAVDESNDETTTTLNDDSNNSDYAANQQFQLMHMQLLFERQRREVHAERNRRLLGKLRDSRALEELNGALTHQLRQAVKDIDELKCEIKKCKKDGRLAEERYTEALNHWQLKCVDEQQKNKILKQHSDILELELKSERKKLIECGEKNKITEATLFDAANQLKHALKAANQSEELKKTLDNVQKKFLLLGEAQTKLQELNIGPISMNKQEAVLIQRAYNEELSNLRRQFDARTSLIDALKVHIVELENKEIQNELHLTEQQRHIQELKEKNECELDAVESKYRAQVEINLLLETTILKLHGELELIKNSSRRIITSGASGGGGGCGTTSIHLGSSVSPKSGSLASSSEGSLAFHSGIGIISDCQDSSGEISNLQAIIEPTSLSSLSNNQ</sequence>
<protein>
    <recommendedName>
        <fullName evidence="5">Hamartin</fullName>
    </recommendedName>
</protein>
<feature type="region of interest" description="Disordered" evidence="2">
    <location>
        <begin position="865"/>
        <end position="914"/>
    </location>
</feature>
<feature type="compositionally biased region" description="Low complexity" evidence="2">
    <location>
        <begin position="497"/>
        <end position="507"/>
    </location>
</feature>
<feature type="compositionally biased region" description="Low complexity" evidence="2">
    <location>
        <begin position="589"/>
        <end position="601"/>
    </location>
</feature>
<accession>A0A834XR41</accession>
<keyword evidence="4" id="KW-1185">Reference proteome</keyword>
<evidence type="ECO:0008006" key="5">
    <source>
        <dbReference type="Google" id="ProtNLM"/>
    </source>
</evidence>
<dbReference type="PANTHER" id="PTHR15154:SF2">
    <property type="entry name" value="HAMARTIN"/>
    <property type="match status" value="1"/>
</dbReference>
<dbReference type="Proteomes" id="UP000639338">
    <property type="component" value="Unassembled WGS sequence"/>
</dbReference>
<evidence type="ECO:0000256" key="1">
    <source>
        <dbReference type="SAM" id="Coils"/>
    </source>
</evidence>
<feature type="compositionally biased region" description="Pro residues" evidence="2">
    <location>
        <begin position="487"/>
        <end position="496"/>
    </location>
</feature>
<dbReference type="GO" id="GO:0008285">
    <property type="term" value="P:negative regulation of cell population proliferation"/>
    <property type="evidence" value="ECO:0007669"/>
    <property type="project" value="TreeGrafter"/>
</dbReference>
<evidence type="ECO:0000313" key="4">
    <source>
        <dbReference type="Proteomes" id="UP000639338"/>
    </source>
</evidence>
<comment type="caution">
    <text evidence="3">The sequence shown here is derived from an EMBL/GenBank/DDBJ whole genome shotgun (WGS) entry which is preliminary data.</text>
</comment>
<feature type="compositionally biased region" description="Low complexity" evidence="2">
    <location>
        <begin position="609"/>
        <end position="621"/>
    </location>
</feature>
<dbReference type="OrthoDB" id="6022054at2759"/>
<feature type="region of interest" description="Disordered" evidence="2">
    <location>
        <begin position="733"/>
        <end position="761"/>
    </location>
</feature>
<dbReference type="GO" id="GO:0032007">
    <property type="term" value="P:negative regulation of TOR signaling"/>
    <property type="evidence" value="ECO:0007669"/>
    <property type="project" value="TreeGrafter"/>
</dbReference>
<feature type="compositionally biased region" description="Low complexity" evidence="2">
    <location>
        <begin position="901"/>
        <end position="914"/>
    </location>
</feature>
<dbReference type="SUPFAM" id="SSF48371">
    <property type="entry name" value="ARM repeat"/>
    <property type="match status" value="1"/>
</dbReference>
<feature type="region of interest" description="Disordered" evidence="2">
    <location>
        <begin position="405"/>
        <end position="543"/>
    </location>
</feature>
<feature type="compositionally biased region" description="Pro residues" evidence="2">
    <location>
        <begin position="443"/>
        <end position="479"/>
    </location>
</feature>
<feature type="coiled-coil region" evidence="1">
    <location>
        <begin position="1133"/>
        <end position="1169"/>
    </location>
</feature>
<dbReference type="PANTHER" id="PTHR15154">
    <property type="entry name" value="HAMARTIN"/>
    <property type="match status" value="1"/>
</dbReference>
<keyword evidence="1" id="KW-0175">Coiled coil</keyword>
<dbReference type="InterPro" id="IPR007483">
    <property type="entry name" value="Hamartin"/>
</dbReference>
<feature type="compositionally biased region" description="Low complexity" evidence="2">
    <location>
        <begin position="865"/>
        <end position="893"/>
    </location>
</feature>
<feature type="compositionally biased region" description="Low complexity" evidence="2">
    <location>
        <begin position="740"/>
        <end position="756"/>
    </location>
</feature>